<evidence type="ECO:0000256" key="5">
    <source>
        <dbReference type="ARBA" id="ARBA00022679"/>
    </source>
</evidence>
<reference evidence="13 14" key="1">
    <citation type="journal article" date="2018" name="Genome Announc.">
        <title>Complete genomes of two Megasphaera elsdenii strains, NCIMB 702410 and ATCC 25940.</title>
        <authorList>
            <person name="Hatmaker E.A."/>
            <person name="O'Dell K."/>
            <person name="Riley L.A."/>
            <person name="Klingeman D.M."/>
            <person name="Guss A.M."/>
        </authorList>
    </citation>
    <scope>NUCLEOTIDE SEQUENCE [LARGE SCALE GENOMIC DNA]</scope>
    <source>
        <strain evidence="13 14">NCIMB702410</strain>
    </source>
</reference>
<evidence type="ECO:0000313" key="14">
    <source>
        <dbReference type="Proteomes" id="UP000238358"/>
    </source>
</evidence>
<dbReference type="AlphaFoldDB" id="A0A269TGB1"/>
<keyword evidence="6" id="KW-0479">Metal-binding</keyword>
<evidence type="ECO:0000256" key="9">
    <source>
        <dbReference type="ARBA" id="ARBA00032380"/>
    </source>
</evidence>
<keyword evidence="8" id="KW-0414">Isoprene biosynthesis</keyword>
<organism evidence="13 14">
    <name type="scientific">Megasphaera elsdenii</name>
    <dbReference type="NCBI Taxonomy" id="907"/>
    <lineage>
        <taxon>Bacteria</taxon>
        <taxon>Bacillati</taxon>
        <taxon>Bacillota</taxon>
        <taxon>Negativicutes</taxon>
        <taxon>Veillonellales</taxon>
        <taxon>Veillonellaceae</taxon>
        <taxon>Megasphaera</taxon>
    </lineage>
</organism>
<keyword evidence="7" id="KW-0460">Magnesium</keyword>
<evidence type="ECO:0000313" key="13">
    <source>
        <dbReference type="EMBL" id="AVO27439.1"/>
    </source>
</evidence>
<comment type="similarity">
    <text evidence="2 12">Belongs to the FPP/GGPP synthase family.</text>
</comment>
<dbReference type="FunFam" id="1.10.600.10:FF:000001">
    <property type="entry name" value="Geranylgeranyl diphosphate synthase"/>
    <property type="match status" value="1"/>
</dbReference>
<dbReference type="PANTHER" id="PTHR43281:SF1">
    <property type="entry name" value="FARNESYL DIPHOSPHATE SYNTHASE"/>
    <property type="match status" value="1"/>
</dbReference>
<dbReference type="GO" id="GO:0016114">
    <property type="term" value="P:terpenoid biosynthetic process"/>
    <property type="evidence" value="ECO:0007669"/>
    <property type="project" value="UniProtKB-ARBA"/>
</dbReference>
<evidence type="ECO:0000256" key="1">
    <source>
        <dbReference type="ARBA" id="ARBA00001946"/>
    </source>
</evidence>
<protein>
    <recommendedName>
        <fullName evidence="4">Farnesyl diphosphate synthase</fullName>
        <ecNumber evidence="3">2.5.1.10</ecNumber>
    </recommendedName>
    <alternativeName>
        <fullName evidence="10">(2E,6E)-farnesyl diphosphate synthase</fullName>
    </alternativeName>
    <alternativeName>
        <fullName evidence="9">Geranyltranstransferase</fullName>
    </alternativeName>
</protein>
<dbReference type="InterPro" id="IPR033749">
    <property type="entry name" value="Polyprenyl_synt_CS"/>
</dbReference>
<dbReference type="PROSITE" id="PS00723">
    <property type="entry name" value="POLYPRENYL_SYNTHASE_1"/>
    <property type="match status" value="1"/>
</dbReference>
<evidence type="ECO:0000256" key="3">
    <source>
        <dbReference type="ARBA" id="ARBA00012439"/>
    </source>
</evidence>
<evidence type="ECO:0000256" key="11">
    <source>
        <dbReference type="ARBA" id="ARBA00049399"/>
    </source>
</evidence>
<sequence length="294" mass="31731">MTFQDYLAAQRKRVDDYLAQVLTTEQPRFSKLYEAMNYSLLAGGKRIRPVLLLATVEALGQDAAPYTGLACALECIHTYSLIHDDLPCMDDDDLRRGKPTNHVVYGAGLATLAGDGLLTFAFELMASQKGIAPDKLNRCIAVIAKAAGPAGMVGGQAFDLASDGDMAIGREGMELLHHSKTGVIFKAAIDMAAIVAEASPQQRQALDAYASYMGLTFQITDDILDVVGDEALLGKPVGSDARNDKATYVTIFSLDEARRMACEAADKAVQALEPLGPKAWFLKELVEHLLVRVH</sequence>
<dbReference type="Gene3D" id="1.10.600.10">
    <property type="entry name" value="Farnesyl Diphosphate Synthase"/>
    <property type="match status" value="1"/>
</dbReference>
<dbReference type="PANTHER" id="PTHR43281">
    <property type="entry name" value="FARNESYL DIPHOSPHATE SYNTHASE"/>
    <property type="match status" value="1"/>
</dbReference>
<evidence type="ECO:0000256" key="6">
    <source>
        <dbReference type="ARBA" id="ARBA00022723"/>
    </source>
</evidence>
<dbReference type="GO" id="GO:0004337">
    <property type="term" value="F:(2E,6E)-farnesyl diphosphate synthase activity"/>
    <property type="evidence" value="ECO:0007669"/>
    <property type="project" value="UniProtKB-EC"/>
</dbReference>
<evidence type="ECO:0000256" key="12">
    <source>
        <dbReference type="RuleBase" id="RU004466"/>
    </source>
</evidence>
<proteinExistence type="inferred from homology"/>
<dbReference type="InterPro" id="IPR053378">
    <property type="entry name" value="Prenyl_diphosphate_synthase"/>
</dbReference>
<dbReference type="GO" id="GO:0046872">
    <property type="term" value="F:metal ion binding"/>
    <property type="evidence" value="ECO:0007669"/>
    <property type="project" value="UniProtKB-KW"/>
</dbReference>
<dbReference type="InterPro" id="IPR000092">
    <property type="entry name" value="Polyprenyl_synt"/>
</dbReference>
<dbReference type="SFLD" id="SFLDG01017">
    <property type="entry name" value="Polyprenyl_Transferase_Like"/>
    <property type="match status" value="1"/>
</dbReference>
<dbReference type="EMBL" id="CP027569">
    <property type="protein sequence ID" value="AVO27439.1"/>
    <property type="molecule type" value="Genomic_DNA"/>
</dbReference>
<dbReference type="RefSeq" id="WP_027894893.1">
    <property type="nucleotide sequence ID" value="NZ_CABMON010000002.1"/>
</dbReference>
<evidence type="ECO:0000256" key="2">
    <source>
        <dbReference type="ARBA" id="ARBA00006706"/>
    </source>
</evidence>
<dbReference type="Proteomes" id="UP000238358">
    <property type="component" value="Chromosome"/>
</dbReference>
<accession>A0A269TGB1</accession>
<gene>
    <name evidence="13" type="ORF">C6Y28_07415</name>
</gene>
<name>A0A269TGB1_MEGEL</name>
<evidence type="ECO:0000256" key="8">
    <source>
        <dbReference type="ARBA" id="ARBA00023229"/>
    </source>
</evidence>
<keyword evidence="5 12" id="KW-0808">Transferase</keyword>
<dbReference type="InterPro" id="IPR008949">
    <property type="entry name" value="Isoprenoid_synthase_dom_sf"/>
</dbReference>
<dbReference type="SFLD" id="SFLDS00005">
    <property type="entry name" value="Isoprenoid_Synthase_Type_I"/>
    <property type="match status" value="1"/>
</dbReference>
<dbReference type="Pfam" id="PF00348">
    <property type="entry name" value="polyprenyl_synt"/>
    <property type="match status" value="1"/>
</dbReference>
<evidence type="ECO:0000256" key="4">
    <source>
        <dbReference type="ARBA" id="ARBA00015100"/>
    </source>
</evidence>
<dbReference type="CDD" id="cd00685">
    <property type="entry name" value="Trans_IPPS_HT"/>
    <property type="match status" value="1"/>
</dbReference>
<dbReference type="GO" id="GO:0005737">
    <property type="term" value="C:cytoplasm"/>
    <property type="evidence" value="ECO:0007669"/>
    <property type="project" value="UniProtKB-ARBA"/>
</dbReference>
<dbReference type="OrthoDB" id="9805316at2"/>
<comment type="cofactor">
    <cofactor evidence="1">
        <name>Mg(2+)</name>
        <dbReference type="ChEBI" id="CHEBI:18420"/>
    </cofactor>
</comment>
<evidence type="ECO:0000256" key="7">
    <source>
        <dbReference type="ARBA" id="ARBA00022842"/>
    </source>
</evidence>
<dbReference type="EC" id="2.5.1.10" evidence="3"/>
<dbReference type="NCBIfam" id="NF045485">
    <property type="entry name" value="FPPsyn"/>
    <property type="match status" value="1"/>
</dbReference>
<dbReference type="SUPFAM" id="SSF48576">
    <property type="entry name" value="Terpenoid synthases"/>
    <property type="match status" value="1"/>
</dbReference>
<evidence type="ECO:0000256" key="10">
    <source>
        <dbReference type="ARBA" id="ARBA00032873"/>
    </source>
</evidence>
<comment type="catalytic activity">
    <reaction evidence="11">
        <text>isopentenyl diphosphate + (2E)-geranyl diphosphate = (2E,6E)-farnesyl diphosphate + diphosphate</text>
        <dbReference type="Rhea" id="RHEA:19361"/>
        <dbReference type="ChEBI" id="CHEBI:33019"/>
        <dbReference type="ChEBI" id="CHEBI:58057"/>
        <dbReference type="ChEBI" id="CHEBI:128769"/>
        <dbReference type="ChEBI" id="CHEBI:175763"/>
        <dbReference type="EC" id="2.5.1.10"/>
    </reaction>
</comment>
<dbReference type="PROSITE" id="PS00444">
    <property type="entry name" value="POLYPRENYL_SYNTHASE_2"/>
    <property type="match status" value="1"/>
</dbReference>